<evidence type="ECO:0000313" key="3">
    <source>
        <dbReference type="Proteomes" id="UP000316238"/>
    </source>
</evidence>
<evidence type="ECO:0000313" key="2">
    <source>
        <dbReference type="EMBL" id="TAA74962.1"/>
    </source>
</evidence>
<sequence>MHRNKCWIGITALVLSFLSLLLTVFPSCLIQQRIFVLERKLYDETAAYSFDIQSCDNGKGYTCLTEAEKYAAEIKCLYRRLRICNLAMILFACAAIGTAAWSSRKERVKEFCLFSIASSSVALSWQYVGAVFAVSIALFVFTVLTVKLN</sequence>
<gene>
    <name evidence="2" type="ORF">CDV28_11447</name>
</gene>
<keyword evidence="1" id="KW-0812">Transmembrane</keyword>
<name>A0A521G1R6_9BACT</name>
<evidence type="ECO:0000256" key="1">
    <source>
        <dbReference type="SAM" id="Phobius"/>
    </source>
</evidence>
<accession>A0A521G1R6</accession>
<dbReference type="EMBL" id="NQJD01000014">
    <property type="protein sequence ID" value="TAA74962.1"/>
    <property type="molecule type" value="Genomic_DNA"/>
</dbReference>
<keyword evidence="1" id="KW-0472">Membrane</keyword>
<keyword evidence="1" id="KW-1133">Transmembrane helix</keyword>
<dbReference type="AlphaFoldDB" id="A0A521G1R6"/>
<proteinExistence type="predicted"/>
<protein>
    <submittedName>
        <fullName evidence="2">Uncharacterized protein</fullName>
    </submittedName>
</protein>
<dbReference type="Proteomes" id="UP000316238">
    <property type="component" value="Unassembled WGS sequence"/>
</dbReference>
<keyword evidence="3" id="KW-1185">Reference proteome</keyword>
<comment type="caution">
    <text evidence="2">The sequence shown here is derived from an EMBL/GenBank/DDBJ whole genome shotgun (WGS) entry which is preliminary data.</text>
</comment>
<feature type="transmembrane region" description="Helical" evidence="1">
    <location>
        <begin position="123"/>
        <end position="146"/>
    </location>
</feature>
<reference evidence="2" key="1">
    <citation type="submission" date="2017-07" db="EMBL/GenBank/DDBJ databases">
        <title>The cable genome - Insights into the physiology and evolution of filamentous bacteria capable of sulfide oxidation via long distance electron transfer.</title>
        <authorList>
            <person name="Thorup C."/>
            <person name="Bjerg J.T."/>
            <person name="Schreiber L."/>
            <person name="Nielsen L.P."/>
            <person name="Kjeldsen K.U."/>
            <person name="Boesen T."/>
            <person name="Boggild A."/>
            <person name="Meysman F."/>
            <person name="Geelhoed J."/>
            <person name="Schramm A."/>
        </authorList>
    </citation>
    <scope>NUCLEOTIDE SEQUENCE [LARGE SCALE GENOMIC DNA]</scope>
    <source>
        <strain evidence="2">GS</strain>
    </source>
</reference>
<feature type="transmembrane region" description="Helical" evidence="1">
    <location>
        <begin position="83"/>
        <end position="103"/>
    </location>
</feature>
<feature type="transmembrane region" description="Helical" evidence="1">
    <location>
        <begin position="6"/>
        <end position="30"/>
    </location>
</feature>
<organism evidence="2 3">
    <name type="scientific">Candidatus Electronema aureum</name>
    <dbReference type="NCBI Taxonomy" id="2005002"/>
    <lineage>
        <taxon>Bacteria</taxon>
        <taxon>Pseudomonadati</taxon>
        <taxon>Thermodesulfobacteriota</taxon>
        <taxon>Desulfobulbia</taxon>
        <taxon>Desulfobulbales</taxon>
        <taxon>Desulfobulbaceae</taxon>
        <taxon>Candidatus Electronema</taxon>
    </lineage>
</organism>